<dbReference type="Proteomes" id="UP000789525">
    <property type="component" value="Unassembled WGS sequence"/>
</dbReference>
<evidence type="ECO:0000313" key="2">
    <source>
        <dbReference type="Proteomes" id="UP000789525"/>
    </source>
</evidence>
<name>A0ACA9LKJ1_9GLOM</name>
<accession>A0ACA9LKJ1</accession>
<gene>
    <name evidence="1" type="ORF">ACOLOM_LOCUS4104</name>
</gene>
<proteinExistence type="predicted"/>
<dbReference type="EMBL" id="CAJVPT010006519">
    <property type="protein sequence ID" value="CAG8531803.1"/>
    <property type="molecule type" value="Genomic_DNA"/>
</dbReference>
<keyword evidence="2" id="KW-1185">Reference proteome</keyword>
<comment type="caution">
    <text evidence="1">The sequence shown here is derived from an EMBL/GenBank/DDBJ whole genome shotgun (WGS) entry which is preliminary data.</text>
</comment>
<sequence length="44" mass="4971">HQFVRILSIEELLAICAITTKEVTPKVIKFAIEEIAIIKEFANS</sequence>
<protein>
    <submittedName>
        <fullName evidence="1">5571_t:CDS:1</fullName>
    </submittedName>
</protein>
<organism evidence="1 2">
    <name type="scientific">Acaulospora colombiana</name>
    <dbReference type="NCBI Taxonomy" id="27376"/>
    <lineage>
        <taxon>Eukaryota</taxon>
        <taxon>Fungi</taxon>
        <taxon>Fungi incertae sedis</taxon>
        <taxon>Mucoromycota</taxon>
        <taxon>Glomeromycotina</taxon>
        <taxon>Glomeromycetes</taxon>
        <taxon>Diversisporales</taxon>
        <taxon>Acaulosporaceae</taxon>
        <taxon>Acaulospora</taxon>
    </lineage>
</organism>
<feature type="non-terminal residue" evidence="1">
    <location>
        <position position="1"/>
    </location>
</feature>
<reference evidence="1" key="1">
    <citation type="submission" date="2021-06" db="EMBL/GenBank/DDBJ databases">
        <authorList>
            <person name="Kallberg Y."/>
            <person name="Tangrot J."/>
            <person name="Rosling A."/>
        </authorList>
    </citation>
    <scope>NUCLEOTIDE SEQUENCE</scope>
    <source>
        <strain evidence="1">CL356</strain>
    </source>
</reference>
<evidence type="ECO:0000313" key="1">
    <source>
        <dbReference type="EMBL" id="CAG8531803.1"/>
    </source>
</evidence>